<sequence>MIPSQAAEALYSAHKSRATGWLTLSAGGRESRLMLREGDLVGTRLGFGYQSPAQALLQSGLLSAEALDALWARGGAGAADEELLEEHGLERDAVVEQQVLAHVRRLSELAERAAFEPGSVEAEFEPISGVRVVRAALERPG</sequence>
<dbReference type="Proteomes" id="UP000315369">
    <property type="component" value="Unassembled WGS sequence"/>
</dbReference>
<organism evidence="1 2">
    <name type="scientific">Myxococcus llanfairpwllgwyngyllgogerychwyrndrobwllllantysiliogogogochensis</name>
    <dbReference type="NCBI Taxonomy" id="2590453"/>
    <lineage>
        <taxon>Bacteria</taxon>
        <taxon>Pseudomonadati</taxon>
        <taxon>Myxococcota</taxon>
        <taxon>Myxococcia</taxon>
        <taxon>Myxococcales</taxon>
        <taxon>Cystobacterineae</taxon>
        <taxon>Myxococcaceae</taxon>
        <taxon>Myxococcus</taxon>
    </lineage>
</organism>
<protein>
    <recommendedName>
        <fullName evidence="3">DUF4388 domain-containing protein</fullName>
    </recommendedName>
</protein>
<evidence type="ECO:0000313" key="1">
    <source>
        <dbReference type="EMBL" id="TQF08427.1"/>
    </source>
</evidence>
<keyword evidence="2" id="KW-1185">Reference proteome</keyword>
<accession>A0A540WHQ0</accession>
<gene>
    <name evidence="1" type="ORF">FJV41_49985</name>
</gene>
<dbReference type="EMBL" id="VIFM01000674">
    <property type="protein sequence ID" value="TQF08427.1"/>
    <property type="molecule type" value="Genomic_DNA"/>
</dbReference>
<name>A0A540WHQ0_9BACT</name>
<proteinExistence type="predicted"/>
<feature type="non-terminal residue" evidence="1">
    <location>
        <position position="141"/>
    </location>
</feature>
<evidence type="ECO:0008006" key="3">
    <source>
        <dbReference type="Google" id="ProtNLM"/>
    </source>
</evidence>
<dbReference type="RefSeq" id="WP_141649591.1">
    <property type="nucleotide sequence ID" value="NZ_VIFM01000674.1"/>
</dbReference>
<dbReference type="OrthoDB" id="5525861at2"/>
<comment type="caution">
    <text evidence="1">The sequence shown here is derived from an EMBL/GenBank/DDBJ whole genome shotgun (WGS) entry which is preliminary data.</text>
</comment>
<dbReference type="AlphaFoldDB" id="A0A540WHQ0"/>
<reference evidence="1 2" key="1">
    <citation type="submission" date="2019-06" db="EMBL/GenBank/DDBJ databases">
        <authorList>
            <person name="Livingstone P."/>
            <person name="Whitworth D."/>
        </authorList>
    </citation>
    <scope>NUCLEOTIDE SEQUENCE [LARGE SCALE GENOMIC DNA]</scope>
    <source>
        <strain evidence="1 2">AM401</strain>
    </source>
</reference>
<evidence type="ECO:0000313" key="2">
    <source>
        <dbReference type="Proteomes" id="UP000315369"/>
    </source>
</evidence>